<protein>
    <recommendedName>
        <fullName evidence="6">EGF-like domain-containing protein</fullName>
    </recommendedName>
</protein>
<evidence type="ECO:0000256" key="2">
    <source>
        <dbReference type="ARBA" id="ARBA00022737"/>
    </source>
</evidence>
<comment type="caution">
    <text evidence="8">The sequence shown here is derived from an EMBL/GenBank/DDBJ whole genome shotgun (WGS) entry which is preliminary data.</text>
</comment>
<dbReference type="PROSITE" id="PS01186">
    <property type="entry name" value="EGF_2"/>
    <property type="match status" value="1"/>
</dbReference>
<evidence type="ECO:0000256" key="3">
    <source>
        <dbReference type="ARBA" id="ARBA00023157"/>
    </source>
</evidence>
<gene>
    <name evidence="7" type="ORF">BJG266_LOCUS29275</name>
    <name evidence="8" type="ORF">QVE165_LOCUS45524</name>
</gene>
<dbReference type="InterPro" id="IPR051022">
    <property type="entry name" value="Notch_Cell-Fate_Det"/>
</dbReference>
<dbReference type="EMBL" id="CAJNOI010000329">
    <property type="protein sequence ID" value="CAF1245202.1"/>
    <property type="molecule type" value="Genomic_DNA"/>
</dbReference>
<evidence type="ECO:0000313" key="9">
    <source>
        <dbReference type="Proteomes" id="UP000663832"/>
    </source>
</evidence>
<feature type="disulfide bond" evidence="4">
    <location>
        <begin position="228"/>
        <end position="237"/>
    </location>
</feature>
<comment type="caution">
    <text evidence="4">Lacks conserved residue(s) required for the propagation of feature annotation.</text>
</comment>
<dbReference type="CDD" id="cd00054">
    <property type="entry name" value="EGF_CA"/>
    <property type="match status" value="1"/>
</dbReference>
<dbReference type="Gene3D" id="2.10.25.10">
    <property type="entry name" value="Laminin"/>
    <property type="match status" value="3"/>
</dbReference>
<dbReference type="PANTHER" id="PTHR24049">
    <property type="entry name" value="CRUMBS FAMILY MEMBER"/>
    <property type="match status" value="1"/>
</dbReference>
<proteinExistence type="predicted"/>
<feature type="domain" description="EGF-like" evidence="6">
    <location>
        <begin position="240"/>
        <end position="277"/>
    </location>
</feature>
<feature type="transmembrane region" description="Helical" evidence="5">
    <location>
        <begin position="332"/>
        <end position="357"/>
    </location>
</feature>
<feature type="domain" description="EGF-like" evidence="6">
    <location>
        <begin position="279"/>
        <end position="316"/>
    </location>
</feature>
<dbReference type="FunFam" id="2.10.25.10:FF:000118">
    <property type="entry name" value="protein delta homolog 2"/>
    <property type="match status" value="1"/>
</dbReference>
<accession>A0A815VDG3</accession>
<dbReference type="InterPro" id="IPR000742">
    <property type="entry name" value="EGF"/>
</dbReference>
<dbReference type="SMART" id="SM00179">
    <property type="entry name" value="EGF_CA"/>
    <property type="match status" value="3"/>
</dbReference>
<name>A0A815VDG3_9BILA</name>
<sequence>MVYAHRVIKKLSNNTANTTTTIAGNGTAGSGPYMLENPRGIFVDINFNLYIADCGNNRVQLLQWEYVSMTTVVGNGSNETITFSCPTIGSNADGYRCIVGCTNGIGSVSNQLSHPWSLSFDSYGNIYVDDFGNSRLQKFLFISNSCDEVIVYNDTLTSTTNLNITTTTSYQNGGQSTSSIFLPTCLTPLSISSNCNTSALICDIRQPCQNNSTCINDNTIIRGYNCYCLPDFNGTECEYDYRICQLRTCSYNGICYQSSNTTFNCSCNEGWQGVHCEIKINYCKNITCYNQGVCQSLASNYTCLCIGEYYSGRYCQIESGMIVTLERVSKSFGYIAIIFLISTALFIITMDILKYYFGIDPICKRLQSRKHIKKTKVIPVVQKFYYKSSLKKRPENSISLIDETNI</sequence>
<feature type="domain" description="EGF-like" evidence="6">
    <location>
        <begin position="198"/>
        <end position="238"/>
    </location>
</feature>
<dbReference type="GO" id="GO:0005509">
    <property type="term" value="F:calcium ion binding"/>
    <property type="evidence" value="ECO:0007669"/>
    <property type="project" value="InterPro"/>
</dbReference>
<dbReference type="PROSITE" id="PS50026">
    <property type="entry name" value="EGF_3"/>
    <property type="match status" value="3"/>
</dbReference>
<keyword evidence="5" id="KW-0812">Transmembrane</keyword>
<keyword evidence="2" id="KW-0677">Repeat</keyword>
<dbReference type="SUPFAM" id="SSF57196">
    <property type="entry name" value="EGF/Laminin"/>
    <property type="match status" value="3"/>
</dbReference>
<dbReference type="OrthoDB" id="6252479at2759"/>
<dbReference type="Proteomes" id="UP000663877">
    <property type="component" value="Unassembled WGS sequence"/>
</dbReference>
<evidence type="ECO:0000259" key="6">
    <source>
        <dbReference type="PROSITE" id="PS50026"/>
    </source>
</evidence>
<keyword evidence="3 4" id="KW-1015">Disulfide bond</keyword>
<dbReference type="EMBL" id="CAJNOM010000644">
    <property type="protein sequence ID" value="CAF1530993.1"/>
    <property type="molecule type" value="Genomic_DNA"/>
</dbReference>
<dbReference type="InterPro" id="IPR011042">
    <property type="entry name" value="6-blade_b-propeller_TolB-like"/>
</dbReference>
<dbReference type="AlphaFoldDB" id="A0A815VDG3"/>
<dbReference type="SMART" id="SM00181">
    <property type="entry name" value="EGF"/>
    <property type="match status" value="3"/>
</dbReference>
<evidence type="ECO:0000313" key="7">
    <source>
        <dbReference type="EMBL" id="CAF1245202.1"/>
    </source>
</evidence>
<dbReference type="PROSITE" id="PS00022">
    <property type="entry name" value="EGF_1"/>
    <property type="match status" value="2"/>
</dbReference>
<feature type="disulfide bond" evidence="4">
    <location>
        <begin position="267"/>
        <end position="276"/>
    </location>
</feature>
<dbReference type="Proteomes" id="UP000663832">
    <property type="component" value="Unassembled WGS sequence"/>
</dbReference>
<keyword evidence="5" id="KW-1133">Transmembrane helix</keyword>
<evidence type="ECO:0000256" key="1">
    <source>
        <dbReference type="ARBA" id="ARBA00022536"/>
    </source>
</evidence>
<reference evidence="8" key="1">
    <citation type="submission" date="2021-02" db="EMBL/GenBank/DDBJ databases">
        <authorList>
            <person name="Nowell W R."/>
        </authorList>
    </citation>
    <scope>NUCLEOTIDE SEQUENCE</scope>
</reference>
<evidence type="ECO:0000313" key="8">
    <source>
        <dbReference type="EMBL" id="CAF1530993.1"/>
    </source>
</evidence>
<evidence type="ECO:0000256" key="5">
    <source>
        <dbReference type="SAM" id="Phobius"/>
    </source>
</evidence>
<dbReference type="SUPFAM" id="SSF101898">
    <property type="entry name" value="NHL repeat"/>
    <property type="match status" value="1"/>
</dbReference>
<organism evidence="8 9">
    <name type="scientific">Adineta steineri</name>
    <dbReference type="NCBI Taxonomy" id="433720"/>
    <lineage>
        <taxon>Eukaryota</taxon>
        <taxon>Metazoa</taxon>
        <taxon>Spiralia</taxon>
        <taxon>Gnathifera</taxon>
        <taxon>Rotifera</taxon>
        <taxon>Eurotatoria</taxon>
        <taxon>Bdelloidea</taxon>
        <taxon>Adinetida</taxon>
        <taxon>Adinetidae</taxon>
        <taxon>Adineta</taxon>
    </lineage>
</organism>
<dbReference type="Gene3D" id="2.120.10.30">
    <property type="entry name" value="TolB, C-terminal domain"/>
    <property type="match status" value="1"/>
</dbReference>
<keyword evidence="5" id="KW-0472">Membrane</keyword>
<evidence type="ECO:0000256" key="4">
    <source>
        <dbReference type="PROSITE-ProRule" id="PRU00076"/>
    </source>
</evidence>
<dbReference type="InterPro" id="IPR001881">
    <property type="entry name" value="EGF-like_Ca-bd_dom"/>
</dbReference>
<keyword evidence="9" id="KW-1185">Reference proteome</keyword>
<keyword evidence="1 4" id="KW-0245">EGF-like domain</keyword>